<evidence type="ECO:0000256" key="6">
    <source>
        <dbReference type="ARBA" id="ARBA00012180"/>
    </source>
</evidence>
<feature type="domain" description="RNase H type-2" evidence="17">
    <location>
        <begin position="1"/>
        <end position="186"/>
    </location>
</feature>
<dbReference type="InterPro" id="IPR024567">
    <property type="entry name" value="RNase_HII/HIII_dom"/>
</dbReference>
<dbReference type="InterPro" id="IPR022898">
    <property type="entry name" value="RNase_HII"/>
</dbReference>
<comment type="caution">
    <text evidence="18">The sequence shown here is derived from an EMBL/GenBank/DDBJ whole genome shotgun (WGS) entry which is preliminary data.</text>
</comment>
<evidence type="ECO:0000256" key="4">
    <source>
        <dbReference type="ARBA" id="ARBA00004496"/>
    </source>
</evidence>
<evidence type="ECO:0000256" key="7">
    <source>
        <dbReference type="ARBA" id="ARBA00019179"/>
    </source>
</evidence>
<evidence type="ECO:0000259" key="17">
    <source>
        <dbReference type="PROSITE" id="PS51975"/>
    </source>
</evidence>
<keyword evidence="11 14" id="KW-0255">Endonuclease</keyword>
<keyword evidence="9 14" id="KW-0540">Nuclease</keyword>
<comment type="similarity">
    <text evidence="5 14 16">Belongs to the RNase HII family.</text>
</comment>
<reference evidence="18 19" key="1">
    <citation type="submission" date="2020-05" db="EMBL/GenBank/DDBJ databases">
        <authorList>
            <person name="Petersen J."/>
            <person name="Sayavedra L."/>
        </authorList>
    </citation>
    <scope>NUCLEOTIDE SEQUENCE [LARGE SCALE GENOMIC DNA]</scope>
    <source>
        <strain evidence="18">B azoricus SOX ET2 1586I</strain>
    </source>
</reference>
<evidence type="ECO:0000256" key="9">
    <source>
        <dbReference type="ARBA" id="ARBA00022722"/>
    </source>
</evidence>
<comment type="subcellular location">
    <subcellularLocation>
        <location evidence="4 14">Cytoplasm</location>
    </subcellularLocation>
</comment>
<evidence type="ECO:0000256" key="5">
    <source>
        <dbReference type="ARBA" id="ARBA00007383"/>
    </source>
</evidence>
<dbReference type="RefSeq" id="WP_090717978.1">
    <property type="nucleotide sequence ID" value="NZ_CAHJWF010000501.1"/>
</dbReference>
<dbReference type="EMBL" id="CAHJWF010000501">
    <property type="protein sequence ID" value="CAB5507968.1"/>
    <property type="molecule type" value="Genomic_DNA"/>
</dbReference>
<dbReference type="CDD" id="cd07182">
    <property type="entry name" value="RNase_HII_bacteria_HII_like"/>
    <property type="match status" value="1"/>
</dbReference>
<dbReference type="InterPro" id="IPR012337">
    <property type="entry name" value="RNaseH-like_sf"/>
</dbReference>
<comment type="cofactor">
    <cofactor evidence="14 15">
        <name>Mn(2+)</name>
        <dbReference type="ChEBI" id="CHEBI:29035"/>
    </cofactor>
    <cofactor evidence="14 15">
        <name>Mg(2+)</name>
        <dbReference type="ChEBI" id="CHEBI:18420"/>
    </cofactor>
    <text evidence="14 15">Manganese or magnesium. Binds 1 divalent metal ion per monomer in the absence of substrate. May bind a second metal ion after substrate binding.</text>
</comment>
<evidence type="ECO:0000256" key="8">
    <source>
        <dbReference type="ARBA" id="ARBA00022490"/>
    </source>
</evidence>
<sequence>MIIVGVDEVGRGCLVGNVVAGAVILPDDFYLPGLTDSKKLSAKKREILYAQITKECQWALGESSASEIDKINILQATMLAMKRAVEALNMQFDQVLVDGNCCPNLNNCTAIVKGDLIEPVISAASIIAKVSRDRQMVALDECYPEYGFAKHKGYGTKQHLSALEKFGVIKNQHRYSFAPVKNLSHF</sequence>
<comment type="catalytic activity">
    <reaction evidence="1 14 15 16">
        <text>Endonucleolytic cleavage to 5'-phosphomonoester.</text>
        <dbReference type="EC" id="3.1.26.4"/>
    </reaction>
</comment>
<gene>
    <name evidence="14" type="primary">rnhB</name>
    <name evidence="18" type="ORF">AZO1586I_2243</name>
</gene>
<protein>
    <recommendedName>
        <fullName evidence="7 14">Ribonuclease HII</fullName>
        <shortName evidence="14">RNase HII</shortName>
        <ecNumber evidence="6 14">3.1.26.4</ecNumber>
    </recommendedName>
</protein>
<keyword evidence="8 14" id="KW-0963">Cytoplasm</keyword>
<dbReference type="GO" id="GO:0004523">
    <property type="term" value="F:RNA-DNA hybrid ribonuclease activity"/>
    <property type="evidence" value="ECO:0007669"/>
    <property type="project" value="UniProtKB-EC"/>
</dbReference>
<keyword evidence="19" id="KW-1185">Reference proteome</keyword>
<dbReference type="PANTHER" id="PTHR10954">
    <property type="entry name" value="RIBONUCLEASE H2 SUBUNIT A"/>
    <property type="match status" value="1"/>
</dbReference>
<evidence type="ECO:0000256" key="16">
    <source>
        <dbReference type="RuleBase" id="RU003515"/>
    </source>
</evidence>
<feature type="binding site" evidence="14 15">
    <location>
        <position position="7"/>
    </location>
    <ligand>
        <name>a divalent metal cation</name>
        <dbReference type="ChEBI" id="CHEBI:60240"/>
    </ligand>
</feature>
<dbReference type="Pfam" id="PF01351">
    <property type="entry name" value="RNase_HII"/>
    <property type="match status" value="1"/>
</dbReference>
<dbReference type="Gene3D" id="3.30.420.10">
    <property type="entry name" value="Ribonuclease H-like superfamily/Ribonuclease H"/>
    <property type="match status" value="1"/>
</dbReference>
<comment type="function">
    <text evidence="3 14 16">Endonuclease that specifically degrades the RNA of RNA-DNA hybrids.</text>
</comment>
<accession>A0ABN7GDS5</accession>
<evidence type="ECO:0000256" key="1">
    <source>
        <dbReference type="ARBA" id="ARBA00000077"/>
    </source>
</evidence>
<evidence type="ECO:0000256" key="15">
    <source>
        <dbReference type="PROSITE-ProRule" id="PRU01319"/>
    </source>
</evidence>
<proteinExistence type="inferred from homology"/>
<dbReference type="NCBIfam" id="NF000595">
    <property type="entry name" value="PRK00015.1-3"/>
    <property type="match status" value="1"/>
</dbReference>
<feature type="binding site" evidence="14 15">
    <location>
        <position position="8"/>
    </location>
    <ligand>
        <name>a divalent metal cation</name>
        <dbReference type="ChEBI" id="CHEBI:60240"/>
    </ligand>
</feature>
<evidence type="ECO:0000256" key="3">
    <source>
        <dbReference type="ARBA" id="ARBA00004065"/>
    </source>
</evidence>
<dbReference type="PROSITE" id="PS51975">
    <property type="entry name" value="RNASE_H_2"/>
    <property type="match status" value="1"/>
</dbReference>
<keyword evidence="12 14" id="KW-0378">Hydrolase</keyword>
<evidence type="ECO:0000313" key="18">
    <source>
        <dbReference type="EMBL" id="CAB5507968.1"/>
    </source>
</evidence>
<name>A0ABN7GDS5_9GAMM</name>
<evidence type="ECO:0000256" key="2">
    <source>
        <dbReference type="ARBA" id="ARBA00001946"/>
    </source>
</evidence>
<dbReference type="Proteomes" id="UP000626656">
    <property type="component" value="Unassembled WGS sequence"/>
</dbReference>
<dbReference type="InterPro" id="IPR036397">
    <property type="entry name" value="RNaseH_sf"/>
</dbReference>
<comment type="cofactor">
    <cofactor evidence="2">
        <name>Mg(2+)</name>
        <dbReference type="ChEBI" id="CHEBI:18420"/>
    </cofactor>
</comment>
<evidence type="ECO:0000256" key="12">
    <source>
        <dbReference type="ARBA" id="ARBA00022801"/>
    </source>
</evidence>
<dbReference type="EC" id="3.1.26.4" evidence="6 14"/>
<feature type="binding site" evidence="14 15">
    <location>
        <position position="98"/>
    </location>
    <ligand>
        <name>a divalent metal cation</name>
        <dbReference type="ChEBI" id="CHEBI:60240"/>
    </ligand>
</feature>
<keyword evidence="10 14" id="KW-0479">Metal-binding</keyword>
<organism evidence="18 19">
    <name type="scientific">Bathymodiolus thermophilus thioautotrophic gill symbiont</name>
    <dbReference type="NCBI Taxonomy" id="2360"/>
    <lineage>
        <taxon>Bacteria</taxon>
        <taxon>Pseudomonadati</taxon>
        <taxon>Pseudomonadota</taxon>
        <taxon>Gammaproteobacteria</taxon>
        <taxon>sulfur-oxidizing symbionts</taxon>
    </lineage>
</organism>
<dbReference type="NCBIfam" id="NF000596">
    <property type="entry name" value="PRK00015.1-4"/>
    <property type="match status" value="1"/>
</dbReference>
<evidence type="ECO:0000256" key="10">
    <source>
        <dbReference type="ARBA" id="ARBA00022723"/>
    </source>
</evidence>
<dbReference type="InterPro" id="IPR001352">
    <property type="entry name" value="RNase_HII/HIII"/>
</dbReference>
<evidence type="ECO:0000256" key="14">
    <source>
        <dbReference type="HAMAP-Rule" id="MF_00052"/>
    </source>
</evidence>
<keyword evidence="13 14" id="KW-0464">Manganese</keyword>
<evidence type="ECO:0000256" key="13">
    <source>
        <dbReference type="ARBA" id="ARBA00023211"/>
    </source>
</evidence>
<evidence type="ECO:0000313" key="19">
    <source>
        <dbReference type="Proteomes" id="UP000626656"/>
    </source>
</evidence>
<dbReference type="PANTHER" id="PTHR10954:SF18">
    <property type="entry name" value="RIBONUCLEASE HII"/>
    <property type="match status" value="1"/>
</dbReference>
<dbReference type="SUPFAM" id="SSF53098">
    <property type="entry name" value="Ribonuclease H-like"/>
    <property type="match status" value="1"/>
</dbReference>
<dbReference type="HAMAP" id="MF_00052_B">
    <property type="entry name" value="RNase_HII_B"/>
    <property type="match status" value="1"/>
</dbReference>
<evidence type="ECO:0000256" key="11">
    <source>
        <dbReference type="ARBA" id="ARBA00022759"/>
    </source>
</evidence>